<reference evidence="2 3" key="1">
    <citation type="submission" date="2016-07" db="EMBL/GenBank/DDBJ databases">
        <title>Caryophanon tenue genome sequencing.</title>
        <authorList>
            <person name="Verma A."/>
            <person name="Pal Y."/>
            <person name="Krishnamurthi S."/>
        </authorList>
    </citation>
    <scope>NUCLEOTIDE SEQUENCE [LARGE SCALE GENOMIC DNA]</scope>
    <source>
        <strain evidence="2 3">DSM 14152</strain>
    </source>
</reference>
<dbReference type="InterPro" id="IPR019734">
    <property type="entry name" value="TPR_rpt"/>
</dbReference>
<dbReference type="AlphaFoldDB" id="A0A1C0YN12"/>
<keyword evidence="2" id="KW-0808">Transferase</keyword>
<organism evidence="2 3">
    <name type="scientific">Caryophanon tenue</name>
    <dbReference type="NCBI Taxonomy" id="33978"/>
    <lineage>
        <taxon>Bacteria</taxon>
        <taxon>Bacillati</taxon>
        <taxon>Bacillota</taxon>
        <taxon>Bacilli</taxon>
        <taxon>Bacillales</taxon>
        <taxon>Caryophanaceae</taxon>
        <taxon>Caryophanon</taxon>
    </lineage>
</organism>
<dbReference type="Gene3D" id="1.25.40.10">
    <property type="entry name" value="Tetratricopeptide repeat domain"/>
    <property type="match status" value="1"/>
</dbReference>
<evidence type="ECO:0000256" key="1">
    <source>
        <dbReference type="PROSITE-ProRule" id="PRU00339"/>
    </source>
</evidence>
<sequence>MNQVEQYFFNGQFRACYAEILTQPETAHSEKYKQLLEDYDIHLLPTYTKGHHTVERADETYPQMDEYARLKELHDEQQFQQQIAALEKAASEGTAEEKAASFFTQGMLFLNAHHYNESAHCFMQAVKHEPSNAVYWGIAGQTMSRFGWTPFESLAYIESAIALDAHNARWHWNHSLVLLQLYKDLQQEAFLENALIALDTAQQVCREDQTSLRSALLNTVETTREYIFA</sequence>
<dbReference type="EMBL" id="MASJ01000001">
    <property type="protein sequence ID" value="OCS88565.1"/>
    <property type="molecule type" value="Genomic_DNA"/>
</dbReference>
<name>A0A1C0YN12_9BACL</name>
<evidence type="ECO:0000313" key="2">
    <source>
        <dbReference type="EMBL" id="OCS88565.1"/>
    </source>
</evidence>
<dbReference type="SUPFAM" id="SSF48452">
    <property type="entry name" value="TPR-like"/>
    <property type="match status" value="1"/>
</dbReference>
<evidence type="ECO:0000313" key="3">
    <source>
        <dbReference type="Proteomes" id="UP000093199"/>
    </source>
</evidence>
<accession>A0A1C0YN12</accession>
<keyword evidence="3" id="KW-1185">Reference proteome</keyword>
<dbReference type="GO" id="GO:0016740">
    <property type="term" value="F:transferase activity"/>
    <property type="evidence" value="ECO:0007669"/>
    <property type="project" value="UniProtKB-KW"/>
</dbReference>
<dbReference type="STRING" id="33978.A6M13_01595"/>
<gene>
    <name evidence="2" type="ORF">A6M13_01595</name>
</gene>
<feature type="repeat" description="TPR" evidence="1">
    <location>
        <begin position="99"/>
        <end position="132"/>
    </location>
</feature>
<dbReference type="PROSITE" id="PS50005">
    <property type="entry name" value="TPR"/>
    <property type="match status" value="1"/>
</dbReference>
<keyword evidence="1" id="KW-0802">TPR repeat</keyword>
<protein>
    <submittedName>
        <fullName evidence="2">O-linked GlcNAc transferase</fullName>
    </submittedName>
</protein>
<dbReference type="InterPro" id="IPR011990">
    <property type="entry name" value="TPR-like_helical_dom_sf"/>
</dbReference>
<proteinExistence type="predicted"/>
<dbReference type="OrthoDB" id="2730244at2"/>
<comment type="caution">
    <text evidence="2">The sequence shown here is derived from an EMBL/GenBank/DDBJ whole genome shotgun (WGS) entry which is preliminary data.</text>
</comment>
<dbReference type="Proteomes" id="UP000093199">
    <property type="component" value="Unassembled WGS sequence"/>
</dbReference>